<feature type="region of interest" description="Disordered" evidence="1">
    <location>
        <begin position="322"/>
        <end position="410"/>
    </location>
</feature>
<evidence type="ECO:0000256" key="1">
    <source>
        <dbReference type="SAM" id="MobiDB-lite"/>
    </source>
</evidence>
<proteinExistence type="predicted"/>
<protein>
    <submittedName>
        <fullName evidence="2">Uncharacterized protein</fullName>
    </submittedName>
</protein>
<feature type="compositionally biased region" description="Polar residues" evidence="1">
    <location>
        <begin position="368"/>
        <end position="379"/>
    </location>
</feature>
<reference evidence="2" key="1">
    <citation type="journal article" date="2020" name="Phytopathology">
        <title>Genome sequence of the chestnut blight fungus Cryphonectria parasitica EP155: A fundamental resource for an archetypical invasive plant pathogen.</title>
        <authorList>
            <person name="Crouch J.A."/>
            <person name="Dawe A."/>
            <person name="Aerts A."/>
            <person name="Barry K."/>
            <person name="Churchill A.C.L."/>
            <person name="Grimwood J."/>
            <person name="Hillman B."/>
            <person name="Milgroom M.G."/>
            <person name="Pangilinan J."/>
            <person name="Smith M."/>
            <person name="Salamov A."/>
            <person name="Schmutz J."/>
            <person name="Yadav J."/>
            <person name="Grigoriev I.V."/>
            <person name="Nuss D."/>
        </authorList>
    </citation>
    <scope>NUCLEOTIDE SEQUENCE</scope>
    <source>
        <strain evidence="2">EP155</strain>
    </source>
</reference>
<feature type="compositionally biased region" description="Low complexity" evidence="1">
    <location>
        <begin position="184"/>
        <end position="198"/>
    </location>
</feature>
<feature type="compositionally biased region" description="Low complexity" evidence="1">
    <location>
        <begin position="389"/>
        <end position="410"/>
    </location>
</feature>
<dbReference type="AlphaFoldDB" id="A0A9P4Y1N1"/>
<comment type="caution">
    <text evidence="2">The sequence shown here is derived from an EMBL/GenBank/DDBJ whole genome shotgun (WGS) entry which is preliminary data.</text>
</comment>
<dbReference type="EMBL" id="MU032348">
    <property type="protein sequence ID" value="KAF3765013.1"/>
    <property type="molecule type" value="Genomic_DNA"/>
</dbReference>
<dbReference type="GeneID" id="63842480"/>
<keyword evidence="3" id="KW-1185">Reference proteome</keyword>
<evidence type="ECO:0000313" key="3">
    <source>
        <dbReference type="Proteomes" id="UP000803844"/>
    </source>
</evidence>
<name>A0A9P4Y1N1_CRYP1</name>
<feature type="compositionally biased region" description="Low complexity" evidence="1">
    <location>
        <begin position="322"/>
        <end position="361"/>
    </location>
</feature>
<feature type="region of interest" description="Disordered" evidence="1">
    <location>
        <begin position="132"/>
        <end position="172"/>
    </location>
</feature>
<sequence length="541" mass="57946">MERPSKLADLKLVNKYYPAQGAVANYSYPSSLKVEGRSSVGSQASVPDMVADDRDSIISTDAADGVDNRDSYHSSGAELWDSFWEDPFWEANAEEASREADGITQRIINNNGSYPALIPSPDHNVTRKQEYFASQADSSDKVEEEAPGSNSNDEPASGGGDTASRRQSRNSKCPSIIAIKREAAAAATTSTPTSAASSRPVTPKASYSLFPKPMPTPPMQKQDINKAQNPQATLRTRNLPLPVLLDTLRPDHARHHRPITTGCGCTDETRLLPVLPSEPAISSEAIQNTLRHNDIYLVHSISAASKNAQLLTTRCVEYSSYSSSATTSSYPTPTTFTRTRISSSSSSSSNNNSYHNSYNHSKPALPAPNTQGFNSSPSSKVYDRHRTATTPPLSSSSPSSSSSSSSSLLLLPTSPDGLRSNHSTPTILNILLILLLNPRPEIHIHRHHLFLLLLLLIPTLAPPTRLPRLRLRGGLGLRDRGREELCAQARTQLRAQQQAHKERECGAEVAEGPGGCQGPAEAGAGGDGGGDDDDAGAGAKG</sequence>
<dbReference type="OrthoDB" id="4775454at2759"/>
<feature type="compositionally biased region" description="Gly residues" evidence="1">
    <location>
        <begin position="512"/>
        <end position="528"/>
    </location>
</feature>
<organism evidence="2 3">
    <name type="scientific">Cryphonectria parasitica (strain ATCC 38755 / EP155)</name>
    <dbReference type="NCBI Taxonomy" id="660469"/>
    <lineage>
        <taxon>Eukaryota</taxon>
        <taxon>Fungi</taxon>
        <taxon>Dikarya</taxon>
        <taxon>Ascomycota</taxon>
        <taxon>Pezizomycotina</taxon>
        <taxon>Sordariomycetes</taxon>
        <taxon>Sordariomycetidae</taxon>
        <taxon>Diaporthales</taxon>
        <taxon>Cryphonectriaceae</taxon>
        <taxon>Cryphonectria-Endothia species complex</taxon>
        <taxon>Cryphonectria</taxon>
    </lineage>
</organism>
<evidence type="ECO:0000313" key="2">
    <source>
        <dbReference type="EMBL" id="KAF3765013.1"/>
    </source>
</evidence>
<gene>
    <name evidence="2" type="ORF">M406DRAFT_70478</name>
</gene>
<feature type="region of interest" description="Disordered" evidence="1">
    <location>
        <begin position="497"/>
        <end position="541"/>
    </location>
</feature>
<dbReference type="RefSeq" id="XP_040775974.1">
    <property type="nucleotide sequence ID" value="XM_040925351.1"/>
</dbReference>
<dbReference type="Proteomes" id="UP000803844">
    <property type="component" value="Unassembled WGS sequence"/>
</dbReference>
<feature type="region of interest" description="Disordered" evidence="1">
    <location>
        <begin position="184"/>
        <end position="205"/>
    </location>
</feature>
<accession>A0A9P4Y1N1</accession>